<feature type="domain" description="Non-haem dioxygenase N-terminal" evidence="4">
    <location>
        <begin position="11"/>
        <end position="80"/>
    </location>
</feature>
<keyword evidence="1" id="KW-0479">Metal-binding</keyword>
<dbReference type="InterPro" id="IPR050231">
    <property type="entry name" value="Iron_ascorbate_oxido_reductase"/>
</dbReference>
<dbReference type="OMA" id="RPGMDWE"/>
<accession>A0AA38LHR9</accession>
<dbReference type="Proteomes" id="UP000824469">
    <property type="component" value="Unassembled WGS sequence"/>
</dbReference>
<keyword evidence="6" id="KW-1185">Reference proteome</keyword>
<evidence type="ECO:0000313" key="6">
    <source>
        <dbReference type="Proteomes" id="UP000824469"/>
    </source>
</evidence>
<dbReference type="AlphaFoldDB" id="A0AA38LHR9"/>
<gene>
    <name evidence="5" type="ORF">KI387_016111</name>
</gene>
<reference evidence="5 6" key="1">
    <citation type="journal article" date="2021" name="Nat. Plants">
        <title>The Taxus genome provides insights into paclitaxel biosynthesis.</title>
        <authorList>
            <person name="Xiong X."/>
            <person name="Gou J."/>
            <person name="Liao Q."/>
            <person name="Li Y."/>
            <person name="Zhou Q."/>
            <person name="Bi G."/>
            <person name="Li C."/>
            <person name="Du R."/>
            <person name="Wang X."/>
            <person name="Sun T."/>
            <person name="Guo L."/>
            <person name="Liang H."/>
            <person name="Lu P."/>
            <person name="Wu Y."/>
            <person name="Zhang Z."/>
            <person name="Ro D.K."/>
            <person name="Shang Y."/>
            <person name="Huang S."/>
            <person name="Yan J."/>
        </authorList>
    </citation>
    <scope>NUCLEOTIDE SEQUENCE [LARGE SCALE GENOMIC DNA]</scope>
    <source>
        <strain evidence="5">Ta-2019</strain>
    </source>
</reference>
<dbReference type="InterPro" id="IPR027443">
    <property type="entry name" value="IPNS-like_sf"/>
</dbReference>
<evidence type="ECO:0000259" key="3">
    <source>
        <dbReference type="Pfam" id="PF03171"/>
    </source>
</evidence>
<comment type="caution">
    <text evidence="5">The sequence shown here is derived from an EMBL/GenBank/DDBJ whole genome shotgun (WGS) entry which is preliminary data.</text>
</comment>
<feature type="non-terminal residue" evidence="5">
    <location>
        <position position="235"/>
    </location>
</feature>
<dbReference type="GO" id="GO:0046872">
    <property type="term" value="F:metal ion binding"/>
    <property type="evidence" value="ECO:0007669"/>
    <property type="project" value="UniProtKB-KW"/>
</dbReference>
<organism evidence="5 6">
    <name type="scientific">Taxus chinensis</name>
    <name type="common">Chinese yew</name>
    <name type="synonym">Taxus wallichiana var. chinensis</name>
    <dbReference type="NCBI Taxonomy" id="29808"/>
    <lineage>
        <taxon>Eukaryota</taxon>
        <taxon>Viridiplantae</taxon>
        <taxon>Streptophyta</taxon>
        <taxon>Embryophyta</taxon>
        <taxon>Tracheophyta</taxon>
        <taxon>Spermatophyta</taxon>
        <taxon>Pinopsida</taxon>
        <taxon>Pinidae</taxon>
        <taxon>Conifers II</taxon>
        <taxon>Cupressales</taxon>
        <taxon>Taxaceae</taxon>
        <taxon>Taxus</taxon>
    </lineage>
</organism>
<name>A0AA38LHR9_TAXCH</name>
<proteinExistence type="predicted"/>
<dbReference type="InterPro" id="IPR044861">
    <property type="entry name" value="IPNS-like_FE2OG_OXY"/>
</dbReference>
<evidence type="ECO:0000259" key="4">
    <source>
        <dbReference type="Pfam" id="PF14226"/>
    </source>
</evidence>
<dbReference type="InterPro" id="IPR026992">
    <property type="entry name" value="DIOX_N"/>
</dbReference>
<sequence length="235" mass="26255">MAPAVAKFDDIPVVDLASCADKECLETVTKACEEFGCFRIINHGIAPDVFRNADLVCRDVFSLPTETKKKNVSPVPFASYVGGIPFVPFYESLAIDDPDREAIKDFSLLMWPHGNPNFCEIIEEYMNKMRVLSSRVHQIILESLGLSKYYASHFDHGKALFHMNMYDVPSELSTESIGLTPHTDGNSVTILYEDQEGGLQVWNKAGNLIEVKAIPNTIVIFLGDCFKAWSNGRIE</sequence>
<dbReference type="Gene3D" id="2.60.120.330">
    <property type="entry name" value="B-lactam Antibiotic, Isopenicillin N Synthase, Chain"/>
    <property type="match status" value="1"/>
</dbReference>
<protein>
    <submittedName>
        <fullName evidence="5">Uncharacterized protein</fullName>
    </submittedName>
</protein>
<evidence type="ECO:0000313" key="5">
    <source>
        <dbReference type="EMBL" id="KAH9321472.1"/>
    </source>
</evidence>
<dbReference type="SUPFAM" id="SSF51197">
    <property type="entry name" value="Clavaminate synthase-like"/>
    <property type="match status" value="1"/>
</dbReference>
<evidence type="ECO:0000256" key="2">
    <source>
        <dbReference type="ARBA" id="ARBA00023004"/>
    </source>
</evidence>
<evidence type="ECO:0000256" key="1">
    <source>
        <dbReference type="ARBA" id="ARBA00022723"/>
    </source>
</evidence>
<dbReference type="Pfam" id="PF14226">
    <property type="entry name" value="DIOX_N"/>
    <property type="match status" value="1"/>
</dbReference>
<keyword evidence="2" id="KW-0408">Iron</keyword>
<dbReference type="PANTHER" id="PTHR47990">
    <property type="entry name" value="2-OXOGLUTARATE (2OG) AND FE(II)-DEPENDENT OXYGENASE SUPERFAMILY PROTEIN-RELATED"/>
    <property type="match status" value="1"/>
</dbReference>
<dbReference type="Pfam" id="PF03171">
    <property type="entry name" value="2OG-FeII_Oxy"/>
    <property type="match status" value="1"/>
</dbReference>
<dbReference type="EMBL" id="JAHRHJ020000003">
    <property type="protein sequence ID" value="KAH9321472.1"/>
    <property type="molecule type" value="Genomic_DNA"/>
</dbReference>
<feature type="domain" description="Isopenicillin N synthase-like Fe(2+) 2OG dioxygenase" evidence="3">
    <location>
        <begin position="149"/>
        <end position="234"/>
    </location>
</feature>